<evidence type="ECO:0000256" key="1">
    <source>
        <dbReference type="RuleBase" id="RU367072"/>
    </source>
</evidence>
<organism evidence="3 4">
    <name type="scientific">Volvox africanus</name>
    <dbReference type="NCBI Taxonomy" id="51714"/>
    <lineage>
        <taxon>Eukaryota</taxon>
        <taxon>Viridiplantae</taxon>
        <taxon>Chlorophyta</taxon>
        <taxon>core chlorophytes</taxon>
        <taxon>Chlorophyceae</taxon>
        <taxon>CS clade</taxon>
        <taxon>Chlamydomonadales</taxon>
        <taxon>Volvocaceae</taxon>
        <taxon>Volvox</taxon>
    </lineage>
</organism>
<evidence type="ECO:0000259" key="2">
    <source>
        <dbReference type="Pfam" id="PF14500"/>
    </source>
</evidence>
<dbReference type="PANTHER" id="PTHR12891">
    <property type="entry name" value="DNA REPAIR/TRANSCRIPTION PROTEIN MET18/MMS19"/>
    <property type="match status" value="1"/>
</dbReference>
<keyword evidence="1" id="KW-0234">DNA repair</keyword>
<dbReference type="InterPro" id="IPR029240">
    <property type="entry name" value="MMS19_N"/>
</dbReference>
<dbReference type="PANTHER" id="PTHR12891:SF0">
    <property type="entry name" value="MMS19 NUCLEOTIDE EXCISION REPAIR PROTEIN HOMOLOG"/>
    <property type="match status" value="1"/>
</dbReference>
<comment type="similarity">
    <text evidence="1">Belongs to the MET18/MMS19 family.</text>
</comment>
<name>A0ABQ5S4I8_9CHLO</name>
<reference evidence="3 4" key="1">
    <citation type="journal article" date="2023" name="IScience">
        <title>Expanded male sex-determining region conserved during the evolution of homothallism in the green alga Volvox.</title>
        <authorList>
            <person name="Yamamoto K."/>
            <person name="Matsuzaki R."/>
            <person name="Mahakham W."/>
            <person name="Heman W."/>
            <person name="Sekimoto H."/>
            <person name="Kawachi M."/>
            <person name="Minakuchi Y."/>
            <person name="Toyoda A."/>
            <person name="Nozaki H."/>
        </authorList>
    </citation>
    <scope>NUCLEOTIDE SEQUENCE [LARGE SCALE GENOMIC DNA]</scope>
    <source>
        <strain evidence="3 4">NIES-4468</strain>
    </source>
</reference>
<protein>
    <recommendedName>
        <fullName evidence="1">MMS19 nucleotide excision repair protein</fullName>
    </recommendedName>
</protein>
<accession>A0ABQ5S4I8</accession>
<comment type="caution">
    <text evidence="3">The sequence shown here is derived from an EMBL/GenBank/DDBJ whole genome shotgun (WGS) entry which is preliminary data.</text>
</comment>
<keyword evidence="1" id="KW-0539">Nucleus</keyword>
<dbReference type="InterPro" id="IPR039920">
    <property type="entry name" value="MMS19"/>
</dbReference>
<dbReference type="Proteomes" id="UP001165090">
    <property type="component" value="Unassembled WGS sequence"/>
</dbReference>
<sequence length="1514" mass="156708">MPPTVLYRAVVERACSTELESENFRLEAFHEITDLINRRVMRILDLVLLLAESLTSPEKEVRENGTRLLGEVVIRCRPVFGEGELHTLAEFLASRLRDWPCLGPAAAACRSLLEDGFPGQVVPAPGNGSGGGPQLRDESASLVLEAMAEMLRSAQSFRQEERSALLQLLLVAVRRWGRLAGRLAVPLLDAFLGAMDGEKDPRCLLLAFEAVKALCEMHHAPGVDAAPLRQLADEVADWASSYFPISFNPPPNLARGPAAITRANLSSALESALAASPFLAGGVLPLLVEKLSSTYRPAKEDSLSALRRCCPAYGADALGPHVRQIWLALRAEVMAPCGYGGAAAVAPRGGGGGLGSETDSRLALATEAASCLTVVTRAAGPDAIDSMALQDACVRDLLSVIRTAGSPAHASSATATARADAQVLCGCMVLAAVAAAGPDSLSRAHTAVLVQVQSLLSDSLAPTDAHQTYDSRADQTLYGATVLAAVVDAVAAEIRKTCTSRNVGGEVSRGVAVAPSVQTWLAPSATDGLAALAEVKGVLLAGLAVVHARLYPEAGSQCDAVSAELGPGGQQGTATSSDECAAGAADVMAMDTMSPADKAQSLNNFAQPKWYGEAAPAQLRLAAIEAWDSLLRLHDASSATAAPQQLVLSQSELTFAAEHLCNYALTGSGAAGSQTPARMSWGRRINAAQEAAAALQMILQVSRPQPSAAGAGVSNAGTEERASVVQLLVTKLALAMASRDKNGSNTSEGDAGGEVSRAAALQLATQLTQAKEPDHPPAAHGDVCSDGSGAAAFAAALLWTLPPLLLKKGFSRDDEEWLQDCLNQLATRVLPALAAARGPDSAPTASATLVPKTLPLVAGDVSGATYHLVMTTLRAAAEWETTGAGGLPFQRAAVASAAAGRMGEAVTHRSLTAGKNTPLMAAWCAAVQQMTACCDNKQQLSLAVEAAERIVTCSVRSSLPDTESAADPDTDATSGWGPAADLARNAGVALAFAVVAGLRVGVLETRSAQAMADGLLQLIVASQSKPATAPRPHSTATREVSSSCVDCVSGSAAVALAATVNRWQDAHALDAWLSAAFQPALLQRISVTRSTGAAASVADWAPRAGLAAAVSDAPSVAVVRAAGWVGRALALRNHAALNLVVDALIECLRSEPVCSAFNTSTTSSAAGTDRGIASSRNSTVGMSAARVTSAERAMELDTDGDTCMDGASPVPGTGLVQDVELHGDAIAAAAVAGMAAADMFGVLVAEEASAGGVSLAARAPHALCRVLWKQRTYSLCLQALEARYYRDTQQRRQLQDPPTAVWMPLHLAVAISRLAGSAPRHMCRTDATRLAPLLLRSIQSLCRALHSGVGARLAEPDAALAAGALRDALVVLRDWIEAPRDTASEQLRRVLKDKVGELVDCVCAAALVGANAAPGSRVQRPGAPAAVTAWSASCSAAAGGSISPALPPALDAALAASVREEALQCCSGLVDSLPYHVLHPRRQQVLDCVMRRLDDDKRSVRQLAVRARRVWGDT</sequence>
<keyword evidence="4" id="KW-1185">Reference proteome</keyword>
<dbReference type="SUPFAM" id="SSF48371">
    <property type="entry name" value="ARM repeat"/>
    <property type="match status" value="1"/>
</dbReference>
<feature type="domain" description="MMS19 N-terminal" evidence="2">
    <location>
        <begin position="50"/>
        <end position="334"/>
    </location>
</feature>
<evidence type="ECO:0000313" key="3">
    <source>
        <dbReference type="EMBL" id="GLI64418.1"/>
    </source>
</evidence>
<proteinExistence type="inferred from homology"/>
<dbReference type="Pfam" id="PF14500">
    <property type="entry name" value="MMS19_N"/>
    <property type="match status" value="1"/>
</dbReference>
<comment type="function">
    <text evidence="1">Key component of the cytosolic iron-sulfur protein assembly (CIA) complex, a multiprotein complex that mediates the incorporation of iron-sulfur cluster into apoproteins specifically involved in DNA metabolism and genomic integrity. In the CIA complex, MMS19 acts as an adapter between early-acting CIA components and a subset of cellular target iron-sulfur proteins.</text>
</comment>
<gene>
    <name evidence="3" type="ORF">VaNZ11_007629</name>
</gene>
<dbReference type="InterPro" id="IPR016024">
    <property type="entry name" value="ARM-type_fold"/>
</dbReference>
<keyword evidence="1" id="KW-0227">DNA damage</keyword>
<evidence type="ECO:0000313" key="4">
    <source>
        <dbReference type="Proteomes" id="UP001165090"/>
    </source>
</evidence>
<comment type="subcellular location">
    <subcellularLocation>
        <location evidence="1">Nucleus</location>
    </subcellularLocation>
</comment>
<dbReference type="EMBL" id="BSDZ01000019">
    <property type="protein sequence ID" value="GLI64418.1"/>
    <property type="molecule type" value="Genomic_DNA"/>
</dbReference>